<evidence type="ECO:0000259" key="6">
    <source>
        <dbReference type="Pfam" id="PF25137"/>
    </source>
</evidence>
<dbReference type="CDD" id="cd08551">
    <property type="entry name" value="Fe-ADH"/>
    <property type="match status" value="1"/>
</dbReference>
<keyword evidence="3" id="KW-0560">Oxidoreductase</keyword>
<evidence type="ECO:0000256" key="4">
    <source>
        <dbReference type="ARBA" id="ARBA00023027"/>
    </source>
</evidence>
<gene>
    <name evidence="7" type="ORF">PUT78_07965</name>
</gene>
<evidence type="ECO:0000256" key="1">
    <source>
        <dbReference type="ARBA" id="ARBA00001962"/>
    </source>
</evidence>
<dbReference type="PANTHER" id="PTHR11496:SF102">
    <property type="entry name" value="ALCOHOL DEHYDROGENASE 4"/>
    <property type="match status" value="1"/>
</dbReference>
<feature type="domain" description="Alcohol dehydrogenase iron-type/glycerol dehydrogenase GldA" evidence="5">
    <location>
        <begin position="11"/>
        <end position="171"/>
    </location>
</feature>
<dbReference type="RefSeq" id="WP_274351719.1">
    <property type="nucleotide sequence ID" value="NZ_JAQZSM010000005.1"/>
</dbReference>
<accession>A0ABT5T7D9</accession>
<dbReference type="Proteomes" id="UP001431784">
    <property type="component" value="Unassembled WGS sequence"/>
</dbReference>
<dbReference type="InterPro" id="IPR001670">
    <property type="entry name" value="ADH_Fe/GldA"/>
</dbReference>
<comment type="caution">
    <text evidence="7">The sequence shown here is derived from an EMBL/GenBank/DDBJ whole genome shotgun (WGS) entry which is preliminary data.</text>
</comment>
<evidence type="ECO:0000259" key="5">
    <source>
        <dbReference type="Pfam" id="PF00465"/>
    </source>
</evidence>
<name>A0ABT5T7D9_9RHOB</name>
<dbReference type="Pfam" id="PF00465">
    <property type="entry name" value="Fe-ADH"/>
    <property type="match status" value="1"/>
</dbReference>
<dbReference type="InterPro" id="IPR018211">
    <property type="entry name" value="ADH_Fe_CS"/>
</dbReference>
<dbReference type="EMBL" id="JAQZSM010000005">
    <property type="protein sequence ID" value="MDD7971032.1"/>
    <property type="molecule type" value="Genomic_DNA"/>
</dbReference>
<keyword evidence="8" id="KW-1185">Reference proteome</keyword>
<sequence>MMRRVIEVLQPQRLQTGTGAAGFVAGLLADTGRTRPVVIADAFNATRLDALGLDPATPCHPVAPEPDTDGLAGALQAARAAQPDVIIGFGGGSAMDMAKLVAVMVGNSLGFDDVSGPGRAPSRSVMLVQVPTTAGTGSEAGTRALLTEPGTMRKIATESPHMLADLVVLDPELTLSLPPAITAATGIDALAHCVEVFTSRRAHPMIDGFALQGIRLIGQNLHNAVHNGNDSSARAAMLLASYYGGVGLGPVNTTAGHAVAYPLGTRHHLPHGLANALIFPHTLAANLSECPEKTAQICDALGFAATDEAAVRDGAIAWCESLGLDMCLRAHNVPETDLPEMAAEAHAIRRLLDFNPRDLSAGDILELYKAAY</sequence>
<protein>
    <submittedName>
        <fullName evidence="7">Iron-containing alcohol dehydrogenase</fullName>
    </submittedName>
</protein>
<organism evidence="7 8">
    <name type="scientific">Roseinatronobacter alkalisoli</name>
    <dbReference type="NCBI Taxonomy" id="3028235"/>
    <lineage>
        <taxon>Bacteria</taxon>
        <taxon>Pseudomonadati</taxon>
        <taxon>Pseudomonadota</taxon>
        <taxon>Alphaproteobacteria</taxon>
        <taxon>Rhodobacterales</taxon>
        <taxon>Paracoccaceae</taxon>
        <taxon>Roseinatronobacter</taxon>
    </lineage>
</organism>
<comment type="similarity">
    <text evidence="2">Belongs to the iron-containing alcohol dehydrogenase family.</text>
</comment>
<dbReference type="Pfam" id="PF25137">
    <property type="entry name" value="ADH_Fe_C"/>
    <property type="match status" value="1"/>
</dbReference>
<dbReference type="SUPFAM" id="SSF56796">
    <property type="entry name" value="Dehydroquinate synthase-like"/>
    <property type="match status" value="1"/>
</dbReference>
<feature type="domain" description="Fe-containing alcohol dehydrogenase-like C-terminal" evidence="6">
    <location>
        <begin position="182"/>
        <end position="372"/>
    </location>
</feature>
<reference evidence="7" key="1">
    <citation type="submission" date="2023-02" db="EMBL/GenBank/DDBJ databases">
        <title>Description of Roseinatronobacter alkalisoli sp. nov., an alkaliphilic bacerium isolated from soda soil.</title>
        <authorList>
            <person name="Wei W."/>
        </authorList>
    </citation>
    <scope>NUCLEOTIDE SEQUENCE</scope>
    <source>
        <strain evidence="7">HJB301</strain>
    </source>
</reference>
<comment type="cofactor">
    <cofactor evidence="1">
        <name>Fe cation</name>
        <dbReference type="ChEBI" id="CHEBI:24875"/>
    </cofactor>
</comment>
<dbReference type="InterPro" id="IPR039697">
    <property type="entry name" value="Alcohol_dehydrogenase_Fe"/>
</dbReference>
<dbReference type="InterPro" id="IPR056798">
    <property type="entry name" value="ADH_Fe_C"/>
</dbReference>
<keyword evidence="4" id="KW-0520">NAD</keyword>
<evidence type="ECO:0000313" key="7">
    <source>
        <dbReference type="EMBL" id="MDD7971032.1"/>
    </source>
</evidence>
<evidence type="ECO:0000256" key="2">
    <source>
        <dbReference type="ARBA" id="ARBA00007358"/>
    </source>
</evidence>
<evidence type="ECO:0000256" key="3">
    <source>
        <dbReference type="ARBA" id="ARBA00023002"/>
    </source>
</evidence>
<dbReference type="Gene3D" id="1.20.1090.10">
    <property type="entry name" value="Dehydroquinate synthase-like - alpha domain"/>
    <property type="match status" value="1"/>
</dbReference>
<proteinExistence type="inferred from homology"/>
<dbReference type="PANTHER" id="PTHR11496">
    <property type="entry name" value="ALCOHOL DEHYDROGENASE"/>
    <property type="match status" value="1"/>
</dbReference>
<dbReference type="PROSITE" id="PS00913">
    <property type="entry name" value="ADH_IRON_1"/>
    <property type="match status" value="1"/>
</dbReference>
<evidence type="ECO:0000313" key="8">
    <source>
        <dbReference type="Proteomes" id="UP001431784"/>
    </source>
</evidence>
<dbReference type="Gene3D" id="3.40.50.1970">
    <property type="match status" value="1"/>
</dbReference>